<dbReference type="SUPFAM" id="SSF69848">
    <property type="entry name" value="LCCL domain"/>
    <property type="match status" value="1"/>
</dbReference>
<protein>
    <submittedName>
        <fullName evidence="3">Uncharacterized protein</fullName>
    </submittedName>
</protein>
<reference evidence="4" key="1">
    <citation type="submission" date="2016-05" db="EMBL/GenBank/DDBJ databases">
        <title>Comparative genomics of biotechnologically important yeasts.</title>
        <authorList>
            <consortium name="DOE Joint Genome Institute"/>
            <person name="Riley R."/>
            <person name="Haridas S."/>
            <person name="Wolfe K.H."/>
            <person name="Lopes M.R."/>
            <person name="Hittinger C.T."/>
            <person name="Goker M."/>
            <person name="Salamov A."/>
            <person name="Wisecaver J."/>
            <person name="Long T.M."/>
            <person name="Aerts A.L."/>
            <person name="Barry K."/>
            <person name="Choi C."/>
            <person name="Clum A."/>
            <person name="Coughlan A.Y."/>
            <person name="Deshpande S."/>
            <person name="Douglass A.P."/>
            <person name="Hanson S.J."/>
            <person name="Klenk H.-P."/>
            <person name="Labutti K."/>
            <person name="Lapidus A."/>
            <person name="Lindquist E."/>
            <person name="Lipzen A."/>
            <person name="Meier-Kolthoff J.P."/>
            <person name="Ohm R.A."/>
            <person name="Otillar R.P."/>
            <person name="Pangilinan J."/>
            <person name="Peng Y."/>
            <person name="Rokas A."/>
            <person name="Rosa C.A."/>
            <person name="Scheuner C."/>
            <person name="Sibirny A.A."/>
            <person name="Slot J.C."/>
            <person name="Stielow J.B."/>
            <person name="Sun H."/>
            <person name="Kurtzman C.P."/>
            <person name="Blackwell M."/>
            <person name="Grigoriev I.V."/>
            <person name="Jeffries T.W."/>
        </authorList>
    </citation>
    <scope>NUCLEOTIDE SEQUENCE [LARGE SCALE GENOMIC DNA]</scope>
    <source>
        <strain evidence="4">NRRL Y-1933</strain>
    </source>
</reference>
<name>A0A1E4RMC4_9ASCO</name>
<proteinExistence type="predicted"/>
<dbReference type="OrthoDB" id="441660at2759"/>
<feature type="transmembrane region" description="Helical" evidence="2">
    <location>
        <begin position="468"/>
        <end position="491"/>
    </location>
</feature>
<accession>A0A1E4RMC4</accession>
<feature type="transmembrane region" description="Helical" evidence="2">
    <location>
        <begin position="511"/>
        <end position="531"/>
    </location>
</feature>
<dbReference type="InterPro" id="IPR036609">
    <property type="entry name" value="LCCL_sf"/>
</dbReference>
<dbReference type="Gene3D" id="2.170.130.20">
    <property type="entry name" value="LCCL-like domain"/>
    <property type="match status" value="1"/>
</dbReference>
<dbReference type="PANTHER" id="PTHR31331:SF1">
    <property type="entry name" value="CYSTEINE RICH SECRETORY PROTEIN LCCL DOMAIN CONTAINING 2"/>
    <property type="match status" value="1"/>
</dbReference>
<dbReference type="EMBL" id="KV454539">
    <property type="protein sequence ID" value="ODV68396.1"/>
    <property type="molecule type" value="Genomic_DNA"/>
</dbReference>
<keyword evidence="4" id="KW-1185">Reference proteome</keyword>
<evidence type="ECO:0000313" key="3">
    <source>
        <dbReference type="EMBL" id="ODV68396.1"/>
    </source>
</evidence>
<dbReference type="Proteomes" id="UP000095085">
    <property type="component" value="Unassembled WGS sequence"/>
</dbReference>
<organism evidence="3 4">
    <name type="scientific">Hyphopichia burtonii NRRL Y-1933</name>
    <dbReference type="NCBI Taxonomy" id="984485"/>
    <lineage>
        <taxon>Eukaryota</taxon>
        <taxon>Fungi</taxon>
        <taxon>Dikarya</taxon>
        <taxon>Ascomycota</taxon>
        <taxon>Saccharomycotina</taxon>
        <taxon>Pichiomycetes</taxon>
        <taxon>Debaryomycetaceae</taxon>
        <taxon>Hyphopichia</taxon>
    </lineage>
</organism>
<evidence type="ECO:0000256" key="2">
    <source>
        <dbReference type="SAM" id="Phobius"/>
    </source>
</evidence>
<evidence type="ECO:0000256" key="1">
    <source>
        <dbReference type="SAM" id="MobiDB-lite"/>
    </source>
</evidence>
<sequence>MDDETNQRLLENINEEDRRTNTNQEANTQDYDFDSNNGDDEYLDDYIFDQSTKGRIKRFLYRLWNGPTQPVDDPAPRIHILMPLEEIPDRINKNVPRKIRILALILYFFLWFGLCYNILIPYFTHPPQSSNNHDPPILALSCESSNSFWRGKNAACGLNGELCPSIDSGKDVLFRCPALCDRGSWVYSLAPIGDQRVRYRGYFVGGGEYHDEKNNQLSHPYRADSFPCGAGVHAGLISPFFGGCARVSFDSKSQSSFPSTKGHYGVSDSIDFNSFFPNSYFFKTLKLQKDEFFSHCYDPRLLILIVNIILGIPIVYLASGCVMYWAINIAGFWTICLATDPPVTVDAMDPETYSHLLSIGLERFLPTCFILYVLWHTSSKRTFDTLPEESNMKHSPLTRLFLWYPLFWLGVLNNISFDRLPVDRLTIEDLKRQPGGFLAVGSIIFTILTCAIIQAYKIWLSGRFKKYINIYFTFIFSLIIISQLPGLTLRIHHYILAMLLIPGCATRGRTAIMFQGILFGLFLSGVSRWGLAAIAETATSLNRDDPSGKILPPELLDFNKNSGILSWANIPSDKQKYTLVSLLINDIERYVADKVDSVNIKELFTNSQLMTDMINAAMTKNEIKDEQGSFLIFLRIGRKIPDSNVYSDFSNAAILKWPSGEFIPPKPGVT</sequence>
<keyword evidence="2" id="KW-0812">Transmembrane</keyword>
<dbReference type="InterPro" id="IPR051957">
    <property type="entry name" value="CRISP-LCCL_domain"/>
</dbReference>
<gene>
    <name evidence="3" type="ORF">HYPBUDRAFT_104857</name>
</gene>
<dbReference type="PANTHER" id="PTHR31331">
    <property type="entry name" value="LCCL DOMAIN PROTEIN (AFU_ORTHOLOGUE AFUA_5G08630)"/>
    <property type="match status" value="1"/>
</dbReference>
<dbReference type="AlphaFoldDB" id="A0A1E4RMC4"/>
<keyword evidence="2" id="KW-0472">Membrane</keyword>
<dbReference type="STRING" id="984485.A0A1E4RMC4"/>
<feature type="transmembrane region" description="Helical" evidence="2">
    <location>
        <begin position="437"/>
        <end position="456"/>
    </location>
</feature>
<feature type="transmembrane region" description="Helical" evidence="2">
    <location>
        <begin position="301"/>
        <end position="318"/>
    </location>
</feature>
<feature type="transmembrane region" description="Helical" evidence="2">
    <location>
        <begin position="396"/>
        <end position="417"/>
    </location>
</feature>
<feature type="transmembrane region" description="Helical" evidence="2">
    <location>
        <begin position="101"/>
        <end position="123"/>
    </location>
</feature>
<dbReference type="RefSeq" id="XP_020077463.1">
    <property type="nucleotide sequence ID" value="XM_020218380.1"/>
</dbReference>
<feature type="compositionally biased region" description="Polar residues" evidence="1">
    <location>
        <begin position="21"/>
        <end position="30"/>
    </location>
</feature>
<evidence type="ECO:0000313" key="4">
    <source>
        <dbReference type="Proteomes" id="UP000095085"/>
    </source>
</evidence>
<keyword evidence="2" id="KW-1133">Transmembrane helix</keyword>
<dbReference type="GeneID" id="30992930"/>
<feature type="region of interest" description="Disordered" evidence="1">
    <location>
        <begin position="1"/>
        <end position="37"/>
    </location>
</feature>